<accession>A0A0E9QEC1</accession>
<reference evidence="1" key="1">
    <citation type="submission" date="2014-11" db="EMBL/GenBank/DDBJ databases">
        <authorList>
            <person name="Amaro Gonzalez C."/>
        </authorList>
    </citation>
    <scope>NUCLEOTIDE SEQUENCE</scope>
</reference>
<dbReference type="AlphaFoldDB" id="A0A0E9QEC1"/>
<proteinExistence type="predicted"/>
<protein>
    <submittedName>
        <fullName evidence="1">Uncharacterized protein</fullName>
    </submittedName>
</protein>
<name>A0A0E9QEC1_ANGAN</name>
<reference evidence="1" key="2">
    <citation type="journal article" date="2015" name="Fish Shellfish Immunol.">
        <title>Early steps in the European eel (Anguilla anguilla)-Vibrio vulnificus interaction in the gills: Role of the RtxA13 toxin.</title>
        <authorList>
            <person name="Callol A."/>
            <person name="Pajuelo D."/>
            <person name="Ebbesson L."/>
            <person name="Teles M."/>
            <person name="MacKenzie S."/>
            <person name="Amaro C."/>
        </authorList>
    </citation>
    <scope>NUCLEOTIDE SEQUENCE</scope>
</reference>
<dbReference type="EMBL" id="GBXM01094129">
    <property type="protein sequence ID" value="JAH14448.1"/>
    <property type="molecule type" value="Transcribed_RNA"/>
</dbReference>
<evidence type="ECO:0000313" key="1">
    <source>
        <dbReference type="EMBL" id="JAH14448.1"/>
    </source>
</evidence>
<organism evidence="1">
    <name type="scientific">Anguilla anguilla</name>
    <name type="common">European freshwater eel</name>
    <name type="synonym">Muraena anguilla</name>
    <dbReference type="NCBI Taxonomy" id="7936"/>
    <lineage>
        <taxon>Eukaryota</taxon>
        <taxon>Metazoa</taxon>
        <taxon>Chordata</taxon>
        <taxon>Craniata</taxon>
        <taxon>Vertebrata</taxon>
        <taxon>Euteleostomi</taxon>
        <taxon>Actinopterygii</taxon>
        <taxon>Neopterygii</taxon>
        <taxon>Teleostei</taxon>
        <taxon>Anguilliformes</taxon>
        <taxon>Anguillidae</taxon>
        <taxon>Anguilla</taxon>
    </lineage>
</organism>
<sequence length="41" mass="4859">MGKLCLRNVEWENPIPTRIRQCFFPDFLMNQSSFGRRPGLC</sequence>